<dbReference type="Proteomes" id="UP000215086">
    <property type="component" value="Chromosome"/>
</dbReference>
<dbReference type="SUPFAM" id="SSF51735">
    <property type="entry name" value="NAD(P)-binding Rossmann-fold domains"/>
    <property type="match status" value="1"/>
</dbReference>
<organism evidence="5 6">
    <name type="scientific">Thermogutta terrifontis</name>
    <dbReference type="NCBI Taxonomy" id="1331910"/>
    <lineage>
        <taxon>Bacteria</taxon>
        <taxon>Pseudomonadati</taxon>
        <taxon>Planctomycetota</taxon>
        <taxon>Planctomycetia</taxon>
        <taxon>Pirellulales</taxon>
        <taxon>Thermoguttaceae</taxon>
        <taxon>Thermogutta</taxon>
    </lineage>
</organism>
<feature type="compositionally biased region" description="Basic and acidic residues" evidence="2">
    <location>
        <begin position="322"/>
        <end position="331"/>
    </location>
</feature>
<dbReference type="InterPro" id="IPR050463">
    <property type="entry name" value="Gfo/Idh/MocA_oxidrdct_glycsds"/>
</dbReference>
<dbReference type="Gene3D" id="3.40.50.720">
    <property type="entry name" value="NAD(P)-binding Rossmann-like Domain"/>
    <property type="match status" value="1"/>
</dbReference>
<keyword evidence="1 5" id="KW-0560">Oxidoreductase</keyword>
<proteinExistence type="predicted"/>
<feature type="domain" description="Gfo/Idh/MocA-like oxidoreductase N-terminal" evidence="3">
    <location>
        <begin position="49"/>
        <end position="166"/>
    </location>
</feature>
<dbReference type="Pfam" id="PF19051">
    <property type="entry name" value="GFO_IDH_MocA_C2"/>
    <property type="match status" value="2"/>
</dbReference>
<dbReference type="GO" id="GO:0050112">
    <property type="term" value="F:inositol 2-dehydrogenase (NAD+) activity"/>
    <property type="evidence" value="ECO:0007669"/>
    <property type="project" value="UniProtKB-EC"/>
</dbReference>
<dbReference type="SUPFAM" id="SSF55347">
    <property type="entry name" value="Glyceraldehyde-3-phosphate dehydrogenase-like, C-terminal domain"/>
    <property type="match status" value="1"/>
</dbReference>
<evidence type="ECO:0000313" key="5">
    <source>
        <dbReference type="EMBL" id="ASV74205.1"/>
    </source>
</evidence>
<dbReference type="GO" id="GO:0000166">
    <property type="term" value="F:nucleotide binding"/>
    <property type="evidence" value="ECO:0007669"/>
    <property type="project" value="InterPro"/>
</dbReference>
<dbReference type="Gene3D" id="3.30.360.10">
    <property type="entry name" value="Dihydrodipicolinate Reductase, domain 2"/>
    <property type="match status" value="1"/>
</dbReference>
<dbReference type="NCBIfam" id="TIGR01409">
    <property type="entry name" value="TAT_signal_seq"/>
    <property type="match status" value="1"/>
</dbReference>
<dbReference type="InterPro" id="IPR000683">
    <property type="entry name" value="Gfo/Idh/MocA-like_OxRdtase_N"/>
</dbReference>
<keyword evidence="6" id="KW-1185">Reference proteome</keyword>
<evidence type="ECO:0000313" key="6">
    <source>
        <dbReference type="Proteomes" id="UP000215086"/>
    </source>
</evidence>
<dbReference type="InterPro" id="IPR019546">
    <property type="entry name" value="TAT_signal_bac_arc"/>
</dbReference>
<gene>
    <name evidence="5" type="ORF">THTE_1603</name>
</gene>
<feature type="region of interest" description="Disordered" evidence="2">
    <location>
        <begin position="315"/>
        <end position="336"/>
    </location>
</feature>
<dbReference type="EC" id="1.1.1.18" evidence="5"/>
<sequence>MPGNGKRVKRREFLKTAGLGVAAGSVAIPELISPGALASNGKPGANERIRVAHIGMGGRGRGLYGEMRGLRDAGLCEHVAICDVDDTRLEQASKLVGPQADVYRDYRYILERKDVDAVVIATPDHWHGVQFVHAAECGKHIYCEKPACCTIEEGKAMIEAARRNKIASQIGSQGRSQPEAYLAHRYLVNGNIGRVYRVDCWHYPSPVDKSHTPDSDPPPELDWDLWLGPLRWRPYNKRYLHGVFRWLLESGGGQIRDRGAHVMSCAMWWLGADGTGPVEVEATGTPPEEGLWDSCVEMKVTYVFKNPDWILTWNQPGEPVPPEERTGKEPGGKITRPGYGAVYRGEKGTMVHWGGDGGTWVERKVREWVPPPGAKDVYKSPGHFEDWFEGIRTGKKTIMDVEAGVGVAFLCILGNLSYMLGRKLHWDPVKQEIIGDEQARRLMVRPQRHPYHL</sequence>
<evidence type="ECO:0000259" key="4">
    <source>
        <dbReference type="Pfam" id="PF19051"/>
    </source>
</evidence>
<dbReference type="PANTHER" id="PTHR43818:SF11">
    <property type="entry name" value="BCDNA.GH03377"/>
    <property type="match status" value="1"/>
</dbReference>
<dbReference type="AlphaFoldDB" id="A0A286RE10"/>
<evidence type="ECO:0000256" key="2">
    <source>
        <dbReference type="SAM" id="MobiDB-lite"/>
    </source>
</evidence>
<dbReference type="InterPro" id="IPR043906">
    <property type="entry name" value="Gfo/Idh/MocA_OxRdtase_bact_C"/>
</dbReference>
<evidence type="ECO:0000259" key="3">
    <source>
        <dbReference type="Pfam" id="PF01408"/>
    </source>
</evidence>
<dbReference type="PROSITE" id="PS51318">
    <property type="entry name" value="TAT"/>
    <property type="match status" value="1"/>
</dbReference>
<feature type="domain" description="Gfo/Idh/MocA-like oxidoreductase bacterial type C-terminal" evidence="4">
    <location>
        <begin position="383"/>
        <end position="452"/>
    </location>
</feature>
<dbReference type="KEGG" id="ttf:THTE_1603"/>
<evidence type="ECO:0000256" key="1">
    <source>
        <dbReference type="ARBA" id="ARBA00023002"/>
    </source>
</evidence>
<accession>A0A286RE10</accession>
<dbReference type="PANTHER" id="PTHR43818">
    <property type="entry name" value="BCDNA.GH03377"/>
    <property type="match status" value="1"/>
</dbReference>
<reference evidence="5 6" key="1">
    <citation type="journal article" name="Front. Microbiol.">
        <title>Sugar Metabolism of the First Thermophilic Planctomycete Thermogutta terrifontis: Comparative Genomic and Transcriptomic Approaches.</title>
        <authorList>
            <person name="Elcheninov A.G."/>
            <person name="Menzel P."/>
            <person name="Gudbergsdottir S.R."/>
            <person name="Slesarev A.I."/>
            <person name="Kadnikov V.V."/>
            <person name="Krogh A."/>
            <person name="Bonch-Osmolovskaya E.A."/>
            <person name="Peng X."/>
            <person name="Kublanov I.V."/>
        </authorList>
    </citation>
    <scope>NUCLEOTIDE SEQUENCE [LARGE SCALE GENOMIC DNA]</scope>
    <source>
        <strain evidence="5 6">R1</strain>
    </source>
</reference>
<dbReference type="InterPro" id="IPR006311">
    <property type="entry name" value="TAT_signal"/>
</dbReference>
<dbReference type="Pfam" id="PF01408">
    <property type="entry name" value="GFO_IDH_MocA"/>
    <property type="match status" value="1"/>
</dbReference>
<protein>
    <submittedName>
        <fullName evidence="5">Myo-inositol 2-dehydrogenase</fullName>
        <ecNumber evidence="5">1.1.1.18</ecNumber>
    </submittedName>
</protein>
<name>A0A286RE10_9BACT</name>
<dbReference type="RefSeq" id="WP_168175795.1">
    <property type="nucleotide sequence ID" value="NZ_CP018477.1"/>
</dbReference>
<dbReference type="EMBL" id="CP018477">
    <property type="protein sequence ID" value="ASV74205.1"/>
    <property type="molecule type" value="Genomic_DNA"/>
</dbReference>
<dbReference type="InterPro" id="IPR036291">
    <property type="entry name" value="NAD(P)-bd_dom_sf"/>
</dbReference>
<feature type="domain" description="Gfo/Idh/MocA-like oxidoreductase bacterial type C-terminal" evidence="4">
    <location>
        <begin position="207"/>
        <end position="286"/>
    </location>
</feature>